<comment type="caution">
    <text evidence="1">The sequence shown here is derived from an EMBL/GenBank/DDBJ whole genome shotgun (WGS) entry which is preliminary data.</text>
</comment>
<organism evidence="1 2">
    <name type="scientific">Rhizoctonia solani</name>
    <dbReference type="NCBI Taxonomy" id="456999"/>
    <lineage>
        <taxon>Eukaryota</taxon>
        <taxon>Fungi</taxon>
        <taxon>Dikarya</taxon>
        <taxon>Basidiomycota</taxon>
        <taxon>Agaricomycotina</taxon>
        <taxon>Agaricomycetes</taxon>
        <taxon>Cantharellales</taxon>
        <taxon>Ceratobasidiaceae</taxon>
        <taxon>Rhizoctonia</taxon>
    </lineage>
</organism>
<reference evidence="1" key="1">
    <citation type="submission" date="2021-01" db="EMBL/GenBank/DDBJ databases">
        <authorList>
            <person name="Kaushik A."/>
        </authorList>
    </citation>
    <scope>NUCLEOTIDE SEQUENCE</scope>
    <source>
        <strain evidence="1">AG3-T5</strain>
    </source>
</reference>
<name>A0A8H3AR68_9AGAM</name>
<evidence type="ECO:0000313" key="1">
    <source>
        <dbReference type="EMBL" id="CAE6432166.1"/>
    </source>
</evidence>
<sequence length="264" mass="30143">MSDDDSTEDWAVGSDDDDMGTWSDMYISTKESEGPFLSHTRPDPELIETYYTVYKGLSNSSSSHRALPPELVLYICRLAEFVCWHNKEAPVGRRRVHASSQDVQSLVWFQTEPFTKKMLHHVKSIQLVTMSRHQGWVGDRDAGSWSWFEFQVARPTDQGTVPATAKHRSNGDEMSWCCLAHPVDHETAEIQGDFAKHEGSIFDLDHELWTQIEEGDVLQVVMKARFGGWLNTASDGIVRFSTWWEPSVEMLSLMDQNKNNTQSK</sequence>
<gene>
    <name evidence="1" type="ORF">RDB_LOCUS70538</name>
</gene>
<accession>A0A8H3AR68</accession>
<dbReference type="EMBL" id="CAJMWW010000085">
    <property type="protein sequence ID" value="CAE6432166.1"/>
    <property type="molecule type" value="Genomic_DNA"/>
</dbReference>
<proteinExistence type="predicted"/>
<protein>
    <submittedName>
        <fullName evidence="1">Uncharacterized protein</fullName>
    </submittedName>
</protein>
<dbReference type="Proteomes" id="UP000663841">
    <property type="component" value="Unassembled WGS sequence"/>
</dbReference>
<evidence type="ECO:0000313" key="2">
    <source>
        <dbReference type="Proteomes" id="UP000663841"/>
    </source>
</evidence>
<dbReference type="AlphaFoldDB" id="A0A8H3AR68"/>